<dbReference type="InterPro" id="IPR013517">
    <property type="entry name" value="FG-GAP"/>
</dbReference>
<sequence length="865" mass="93893">MVQRIGFLPRPSSQAAGKHAGSTVVTIAHGLLAIMLIAVARAAPWSPQEPLAHRLLRSQVLQEDMMANEEPVTPISADAASACRSGVHLEWTAHVGSSALATPRVVDLNNDGNKEILVPTYSQYLEAIDGMSGGDVAGFPFVHPNFKSYASPLPVDMSGDGKTDWLVAMYTGELIVFSDDGQIEETIQIPHLPVKKKWVHENVTTGHAVNVTFKMGHEPIKLLEHALRMRHIQDWTRFQPRRSGHTDGSSLRNHTSDYKLEKMNLQMRKEMDMPAPPARLSAPADPGDNDRTKRQGDTEGGAEESADSFDTVHDDIEDALRYEELSGEMKRPHTIGTDGWLSDEAKASMDLLYHPELYKSSVNHGQQKDAFSFQSMVGRSEAVVAEDEVAVDPHIISNLVIADADGDGYLDIVLHVSYFFDPKDYEGDRADILTKDTAMNNYVADAVVVIDLITGGVKWMKTLNITTKKDAVPAYAFSTPAVVNYNENGGSGIFVTTTAGAIFGFTGEGGMINGWPVWMDHPVIASVSVEDVNGDGVLDVCTGDTSGVVACFSANGRRLWSTRVSGAVSDHIVFGDVDGDGLMDLAFGTTSGLIYALRGHDGLLLPHFPIATGGTILAPPLLVNLNDTVVGAHGSERGLHIVIPSHDGVLYIVSGATGCVDGIDIGEKASAMVLADDVTGNGKLDLVVSTLAGSIMVLETSATFHPLKAWPSRVKSVNGFTAGEGHVGVFIDPSSRVVRDVRGETFSLLVAIHDQRNIDARKRRYRLVITIGPRVLVHDEVYTDPGTYSIQMHAPLERMYASVHVVMVLPNGQRYEDSLAMSFNMHFLESVKYTFLMPFFLACLAISLVDKRHEVVPELADTGYY</sequence>
<evidence type="ECO:0000256" key="4">
    <source>
        <dbReference type="ARBA" id="ARBA00022989"/>
    </source>
</evidence>
<gene>
    <name evidence="8" type="ORF">TVY486_0706380</name>
</gene>
<dbReference type="Gene3D" id="2.130.10.10">
    <property type="entry name" value="YVTN repeat-like/Quinoprotein amine dehydrogenase"/>
    <property type="match status" value="1"/>
</dbReference>
<dbReference type="VEuPathDB" id="TriTrypDB:TvY486_0706380"/>
<name>G0TZB7_TRYVY</name>
<dbReference type="InterPro" id="IPR028994">
    <property type="entry name" value="Integrin_alpha_N"/>
</dbReference>
<dbReference type="OMA" id="TMWGDED"/>
<dbReference type="Pfam" id="PF13517">
    <property type="entry name" value="FG-GAP_3"/>
    <property type="match status" value="1"/>
</dbReference>
<evidence type="ECO:0000313" key="8">
    <source>
        <dbReference type="EMBL" id="CCC49320.1"/>
    </source>
</evidence>
<reference evidence="8" key="1">
    <citation type="journal article" date="2012" name="Proc. Natl. Acad. Sci. U.S.A.">
        <title>Antigenic diversity is generated by distinct evolutionary mechanisms in African trypanosome species.</title>
        <authorList>
            <person name="Jackson A.P."/>
            <person name="Berry A."/>
            <person name="Aslett M."/>
            <person name="Allison H.C."/>
            <person name="Burton P."/>
            <person name="Vavrova-Anderson J."/>
            <person name="Brown R."/>
            <person name="Browne H."/>
            <person name="Corton N."/>
            <person name="Hauser H."/>
            <person name="Gamble J."/>
            <person name="Gilderthorp R."/>
            <person name="Marcello L."/>
            <person name="McQuillan J."/>
            <person name="Otto T.D."/>
            <person name="Quail M.A."/>
            <person name="Sanders M.J."/>
            <person name="van Tonder A."/>
            <person name="Ginger M.L."/>
            <person name="Field M.C."/>
            <person name="Barry J.D."/>
            <person name="Hertz-Fowler C."/>
            <person name="Berriman M."/>
        </authorList>
    </citation>
    <scope>NUCLEOTIDE SEQUENCE</scope>
    <source>
        <strain evidence="8">Y486</strain>
    </source>
</reference>
<dbReference type="InterPro" id="IPR056376">
    <property type="entry name" value="DEX1_C"/>
</dbReference>
<evidence type="ECO:0000256" key="6">
    <source>
        <dbReference type="SAM" id="MobiDB-lite"/>
    </source>
</evidence>
<protein>
    <submittedName>
        <fullName evidence="8">Putative FG-GAP repeat protein (Putative intergrin alpha chain protein)</fullName>
    </submittedName>
</protein>
<feature type="domain" description="DEX1 C-terminal" evidence="7">
    <location>
        <begin position="728"/>
        <end position="824"/>
    </location>
</feature>
<dbReference type="GO" id="GO:0016020">
    <property type="term" value="C:membrane"/>
    <property type="evidence" value="ECO:0007669"/>
    <property type="project" value="UniProtKB-SubCell"/>
</dbReference>
<dbReference type="Pfam" id="PF23722">
    <property type="entry name" value="Beta-sand_DEX1"/>
    <property type="match status" value="1"/>
</dbReference>
<proteinExistence type="predicted"/>
<dbReference type="PANTHER" id="PTHR21419">
    <property type="match status" value="1"/>
</dbReference>
<evidence type="ECO:0000256" key="2">
    <source>
        <dbReference type="ARBA" id="ARBA00022692"/>
    </source>
</evidence>
<dbReference type="SUPFAM" id="SSF69318">
    <property type="entry name" value="Integrin alpha N-terminal domain"/>
    <property type="match status" value="1"/>
</dbReference>
<evidence type="ECO:0000256" key="5">
    <source>
        <dbReference type="ARBA" id="ARBA00023136"/>
    </source>
</evidence>
<evidence type="ECO:0000259" key="7">
    <source>
        <dbReference type="Pfam" id="PF23722"/>
    </source>
</evidence>
<accession>G0TZB7</accession>
<comment type="subcellular location">
    <subcellularLocation>
        <location evidence="1">Membrane</location>
        <topology evidence="1">Single-pass membrane protein</topology>
    </subcellularLocation>
</comment>
<evidence type="ECO:0000256" key="3">
    <source>
        <dbReference type="ARBA" id="ARBA00022729"/>
    </source>
</evidence>
<dbReference type="InterPro" id="IPR045232">
    <property type="entry name" value="FAM234"/>
</dbReference>
<dbReference type="InterPro" id="IPR015943">
    <property type="entry name" value="WD40/YVTN_repeat-like_dom_sf"/>
</dbReference>
<feature type="region of interest" description="Disordered" evidence="6">
    <location>
        <begin position="238"/>
        <end position="258"/>
    </location>
</feature>
<organism evidence="8">
    <name type="scientific">Trypanosoma vivax (strain Y486)</name>
    <dbReference type="NCBI Taxonomy" id="1055687"/>
    <lineage>
        <taxon>Eukaryota</taxon>
        <taxon>Discoba</taxon>
        <taxon>Euglenozoa</taxon>
        <taxon>Kinetoplastea</taxon>
        <taxon>Metakinetoplastina</taxon>
        <taxon>Trypanosomatida</taxon>
        <taxon>Trypanosomatidae</taxon>
        <taxon>Trypanosoma</taxon>
        <taxon>Duttonella</taxon>
    </lineage>
</organism>
<dbReference type="AlphaFoldDB" id="G0TZB7"/>
<dbReference type="PANTHER" id="PTHR21419:SF23">
    <property type="entry name" value="PROTEIN DEFECTIVE IN EXINE FORMATION 1"/>
    <property type="match status" value="1"/>
</dbReference>
<dbReference type="EMBL" id="HE573023">
    <property type="protein sequence ID" value="CCC49320.1"/>
    <property type="molecule type" value="Genomic_DNA"/>
</dbReference>
<feature type="region of interest" description="Disordered" evidence="6">
    <location>
        <begin position="274"/>
        <end position="309"/>
    </location>
</feature>
<keyword evidence="4" id="KW-1133">Transmembrane helix</keyword>
<keyword evidence="3" id="KW-0732">Signal</keyword>
<evidence type="ECO:0000256" key="1">
    <source>
        <dbReference type="ARBA" id="ARBA00004167"/>
    </source>
</evidence>
<feature type="compositionally biased region" description="Basic and acidic residues" evidence="6">
    <location>
        <begin position="288"/>
        <end position="297"/>
    </location>
</feature>
<keyword evidence="2" id="KW-0812">Transmembrane</keyword>
<keyword evidence="5" id="KW-0472">Membrane</keyword>